<dbReference type="PROSITE" id="PS51787">
    <property type="entry name" value="LON_N"/>
    <property type="match status" value="1"/>
</dbReference>
<evidence type="ECO:0000259" key="12">
    <source>
        <dbReference type="PROSITE" id="PS51787"/>
    </source>
</evidence>
<feature type="domain" description="Lon proteolytic" evidence="11">
    <location>
        <begin position="607"/>
        <end position="788"/>
    </location>
</feature>
<name>A0A381W7E4_9ZZZZ</name>
<dbReference type="GO" id="GO:0016887">
    <property type="term" value="F:ATP hydrolysis activity"/>
    <property type="evidence" value="ECO:0007669"/>
    <property type="project" value="InterPro"/>
</dbReference>
<evidence type="ECO:0000256" key="3">
    <source>
        <dbReference type="ARBA" id="ARBA00022670"/>
    </source>
</evidence>
<sequence length="807" mass="90245">MAEDTPEITETKDEALEIYPVLPLRNTVLFPQQIIPIYVGREQSLKLIADLPKGGKKYIVVVAQKDGSVENPKASDLYEYGTLAMVMKVFDMPDKSRSAIVQGLDRVKVKQFLEPDPYYKGLVEKIRGVVTPSAEIEGITVNLQEIFKKLIEIAPYLSEEQFHVLSNIQNPGKLVDKAISLMNISTNEKQDILEELDIKKRLEKCTVLINREIHRIELGEKIQSDVQDEISKSQREYFLREQMKAIQKELGEDTGGVELDELDEKIKTAKMPEKVEKVARKELTRMKKIPAQSPEYTVARTYLDWLVELPWSKESKDNEDINYAQKVLDSDHYGLTKVKERIVEHLAVRNLKKSRAKKGERLKSPILCFGGPPGTGKTSIGKSIANSMGREFVRISLGGVRDEAEIRGHRRTYIGALPGRIIASLKKAGTNNPIFMLDEIDKLGMDFRGDPSSALLEVLDPEQNFSFNDHYLEVDFDLSSIMFITTANRVDKIPGPLRDRMEVLEFSGYIMEEKLQIAKDHLLPKQVKEHGLRKKEIKFSDESICLLVESYTREAGVRNLERQLANVCRKVAREITDGKRKTINVDPEKVYEYLGPKKFISEIAERTQQPGVVVGLAWTAFGGDILFIEATKMPGKGALKLTGKLGDVMKESVQAAYSYVRANTHKLGIDPAFYKKIDIHVHVPAGAIPKDGPSAGVAMITALVSLITNKPVKDKLGMTGEISLRGNVLPIGGLKEKSTAAHRSGLTHILAPAQNEKDLVDIPKKVLKDLKISFVKDVSEVLKLALGLEGKKPPKSQKTHSVVTAEA</sequence>
<keyword evidence="5" id="KW-0378">Hydrolase</keyword>
<dbReference type="SMART" id="SM00464">
    <property type="entry name" value="LON"/>
    <property type="match status" value="1"/>
</dbReference>
<proteinExistence type="inferred from homology"/>
<dbReference type="CDD" id="cd19500">
    <property type="entry name" value="RecA-like_Lon"/>
    <property type="match status" value="1"/>
</dbReference>
<keyword evidence="3" id="KW-0645">Protease</keyword>
<dbReference type="SUPFAM" id="SSF88697">
    <property type="entry name" value="PUA domain-like"/>
    <property type="match status" value="1"/>
</dbReference>
<dbReference type="GO" id="GO:0030163">
    <property type="term" value="P:protein catabolic process"/>
    <property type="evidence" value="ECO:0007669"/>
    <property type="project" value="InterPro"/>
</dbReference>
<dbReference type="Pfam" id="PF05362">
    <property type="entry name" value="Lon_C"/>
    <property type="match status" value="1"/>
</dbReference>
<dbReference type="InterPro" id="IPR046336">
    <property type="entry name" value="Lon_prtase_N_sf"/>
</dbReference>
<dbReference type="EC" id="3.4.21.53" evidence="10"/>
<dbReference type="Gene3D" id="2.30.130.40">
    <property type="entry name" value="LON domain-like"/>
    <property type="match status" value="1"/>
</dbReference>
<dbReference type="PRINTS" id="PR00830">
    <property type="entry name" value="ENDOLAPTASE"/>
</dbReference>
<dbReference type="GO" id="GO:0043565">
    <property type="term" value="F:sequence-specific DNA binding"/>
    <property type="evidence" value="ECO:0007669"/>
    <property type="project" value="InterPro"/>
</dbReference>
<dbReference type="InterPro" id="IPR027543">
    <property type="entry name" value="Lon_bac"/>
</dbReference>
<keyword evidence="4" id="KW-0547">Nucleotide-binding</keyword>
<keyword evidence="7" id="KW-0067">ATP-binding</keyword>
<evidence type="ECO:0000256" key="7">
    <source>
        <dbReference type="ARBA" id="ARBA00022840"/>
    </source>
</evidence>
<dbReference type="InterPro" id="IPR008268">
    <property type="entry name" value="Peptidase_S16_AS"/>
</dbReference>
<dbReference type="InterPro" id="IPR027417">
    <property type="entry name" value="P-loop_NTPase"/>
</dbReference>
<comment type="catalytic activity">
    <reaction evidence="9">
        <text>Hydrolysis of proteins in presence of ATP.</text>
        <dbReference type="EC" id="3.4.21.53"/>
    </reaction>
</comment>
<evidence type="ECO:0000256" key="5">
    <source>
        <dbReference type="ARBA" id="ARBA00022801"/>
    </source>
</evidence>
<dbReference type="GO" id="GO:0004252">
    <property type="term" value="F:serine-type endopeptidase activity"/>
    <property type="evidence" value="ECO:0007669"/>
    <property type="project" value="UniProtKB-EC"/>
</dbReference>
<keyword evidence="2" id="KW-0963">Cytoplasm</keyword>
<dbReference type="HAMAP" id="MF_01973">
    <property type="entry name" value="lon_bact"/>
    <property type="match status" value="1"/>
</dbReference>
<dbReference type="GO" id="GO:0006508">
    <property type="term" value="P:proteolysis"/>
    <property type="evidence" value="ECO:0007669"/>
    <property type="project" value="UniProtKB-KW"/>
</dbReference>
<dbReference type="Gene3D" id="1.20.5.5270">
    <property type="match status" value="1"/>
</dbReference>
<dbReference type="InterPro" id="IPR004815">
    <property type="entry name" value="Lon_bac/euk-typ"/>
</dbReference>
<dbReference type="FunFam" id="1.20.5.5270:FF:000002">
    <property type="entry name" value="Lon protease homolog"/>
    <property type="match status" value="1"/>
</dbReference>
<dbReference type="InterPro" id="IPR008269">
    <property type="entry name" value="Lon_proteolytic"/>
</dbReference>
<reference evidence="13" key="1">
    <citation type="submission" date="2018-05" db="EMBL/GenBank/DDBJ databases">
        <authorList>
            <person name="Lanie J.A."/>
            <person name="Ng W.-L."/>
            <person name="Kazmierczak K.M."/>
            <person name="Andrzejewski T.M."/>
            <person name="Davidsen T.M."/>
            <person name="Wayne K.J."/>
            <person name="Tettelin H."/>
            <person name="Glass J.I."/>
            <person name="Rusch D."/>
            <person name="Podicherti R."/>
            <person name="Tsui H.-C.T."/>
            <person name="Winkler M.E."/>
        </authorList>
    </citation>
    <scope>NUCLEOTIDE SEQUENCE</scope>
</reference>
<dbReference type="Gene3D" id="1.20.58.1480">
    <property type="match status" value="1"/>
</dbReference>
<evidence type="ECO:0000256" key="10">
    <source>
        <dbReference type="ARBA" id="ARBA00066743"/>
    </source>
</evidence>
<evidence type="ECO:0000256" key="1">
    <source>
        <dbReference type="ARBA" id="ARBA00004496"/>
    </source>
</evidence>
<dbReference type="EMBL" id="UINC01010940">
    <property type="protein sequence ID" value="SVA48469.1"/>
    <property type="molecule type" value="Genomic_DNA"/>
</dbReference>
<feature type="domain" description="Lon N-terminal" evidence="12">
    <location>
        <begin position="19"/>
        <end position="213"/>
    </location>
</feature>
<dbReference type="PROSITE" id="PS51786">
    <property type="entry name" value="LON_PROTEOLYTIC"/>
    <property type="match status" value="1"/>
</dbReference>
<evidence type="ECO:0000313" key="13">
    <source>
        <dbReference type="EMBL" id="SVA48469.1"/>
    </source>
</evidence>
<dbReference type="Gene3D" id="3.30.230.10">
    <property type="match status" value="1"/>
</dbReference>
<dbReference type="SMART" id="SM00382">
    <property type="entry name" value="AAA"/>
    <property type="match status" value="1"/>
</dbReference>
<evidence type="ECO:0000256" key="4">
    <source>
        <dbReference type="ARBA" id="ARBA00022741"/>
    </source>
</evidence>
<dbReference type="Pfam" id="PF22667">
    <property type="entry name" value="Lon_lid"/>
    <property type="match status" value="1"/>
</dbReference>
<dbReference type="GO" id="GO:0005524">
    <property type="term" value="F:ATP binding"/>
    <property type="evidence" value="ECO:0007669"/>
    <property type="project" value="UniProtKB-KW"/>
</dbReference>
<evidence type="ECO:0000256" key="9">
    <source>
        <dbReference type="ARBA" id="ARBA00050665"/>
    </source>
</evidence>
<dbReference type="SUPFAM" id="SSF54211">
    <property type="entry name" value="Ribosomal protein S5 domain 2-like"/>
    <property type="match status" value="1"/>
</dbReference>
<dbReference type="SUPFAM" id="SSF52540">
    <property type="entry name" value="P-loop containing nucleoside triphosphate hydrolases"/>
    <property type="match status" value="1"/>
</dbReference>
<accession>A0A381W7E4</accession>
<evidence type="ECO:0000256" key="8">
    <source>
        <dbReference type="ARBA" id="ARBA00023016"/>
    </source>
</evidence>
<dbReference type="GO" id="GO:0004176">
    <property type="term" value="F:ATP-dependent peptidase activity"/>
    <property type="evidence" value="ECO:0007669"/>
    <property type="project" value="InterPro"/>
</dbReference>
<dbReference type="PANTHER" id="PTHR10046">
    <property type="entry name" value="ATP DEPENDENT LON PROTEASE FAMILY MEMBER"/>
    <property type="match status" value="1"/>
</dbReference>
<organism evidence="13">
    <name type="scientific">marine metagenome</name>
    <dbReference type="NCBI Taxonomy" id="408172"/>
    <lineage>
        <taxon>unclassified sequences</taxon>
        <taxon>metagenomes</taxon>
        <taxon>ecological metagenomes</taxon>
    </lineage>
</organism>
<dbReference type="PIRSF" id="PIRSF001174">
    <property type="entry name" value="Lon_proteas"/>
    <property type="match status" value="1"/>
</dbReference>
<evidence type="ECO:0000256" key="2">
    <source>
        <dbReference type="ARBA" id="ARBA00022490"/>
    </source>
</evidence>
<keyword evidence="6" id="KW-0720">Serine protease</keyword>
<dbReference type="InterPro" id="IPR015947">
    <property type="entry name" value="PUA-like_sf"/>
</dbReference>
<dbReference type="NCBIfam" id="TIGR00763">
    <property type="entry name" value="lon"/>
    <property type="match status" value="1"/>
</dbReference>
<dbReference type="InterPro" id="IPR027065">
    <property type="entry name" value="Lon_Prtase"/>
</dbReference>
<keyword evidence="8" id="KW-0346">Stress response</keyword>
<dbReference type="InterPro" id="IPR003111">
    <property type="entry name" value="Lon_prtase_N"/>
</dbReference>
<gene>
    <name evidence="13" type="ORF">METZ01_LOCUS101323</name>
</gene>
<dbReference type="InterPro" id="IPR020568">
    <property type="entry name" value="Ribosomal_Su5_D2-typ_SF"/>
</dbReference>
<protein>
    <recommendedName>
        <fullName evidence="10">endopeptidase La</fullName>
        <ecNumber evidence="10">3.4.21.53</ecNumber>
    </recommendedName>
</protein>
<evidence type="ECO:0000259" key="11">
    <source>
        <dbReference type="PROSITE" id="PS51786"/>
    </source>
</evidence>
<dbReference type="Pfam" id="PF00004">
    <property type="entry name" value="AAA"/>
    <property type="match status" value="1"/>
</dbReference>
<dbReference type="GO" id="GO:0005737">
    <property type="term" value="C:cytoplasm"/>
    <property type="evidence" value="ECO:0007669"/>
    <property type="project" value="UniProtKB-SubCell"/>
</dbReference>
<dbReference type="InterPro" id="IPR014721">
    <property type="entry name" value="Ribsml_uS5_D2-typ_fold_subgr"/>
</dbReference>
<dbReference type="AlphaFoldDB" id="A0A381W7E4"/>
<dbReference type="FunFam" id="3.40.50.300:FF:000021">
    <property type="entry name" value="Lon protease homolog"/>
    <property type="match status" value="1"/>
</dbReference>
<dbReference type="PROSITE" id="PS01046">
    <property type="entry name" value="LON_SER"/>
    <property type="match status" value="1"/>
</dbReference>
<evidence type="ECO:0000256" key="6">
    <source>
        <dbReference type="ARBA" id="ARBA00022825"/>
    </source>
</evidence>
<comment type="subcellular location">
    <subcellularLocation>
        <location evidence="1">Cytoplasm</location>
    </subcellularLocation>
</comment>
<dbReference type="InterPro" id="IPR003959">
    <property type="entry name" value="ATPase_AAA_core"/>
</dbReference>
<dbReference type="Pfam" id="PF02190">
    <property type="entry name" value="LON_substr_bdg"/>
    <property type="match status" value="1"/>
</dbReference>
<dbReference type="InterPro" id="IPR003593">
    <property type="entry name" value="AAA+_ATPase"/>
</dbReference>
<dbReference type="InterPro" id="IPR054594">
    <property type="entry name" value="Lon_lid"/>
</dbReference>
<dbReference type="Gene3D" id="3.40.50.300">
    <property type="entry name" value="P-loop containing nucleotide triphosphate hydrolases"/>
    <property type="match status" value="1"/>
</dbReference>
<dbReference type="Gene3D" id="1.10.8.60">
    <property type="match status" value="1"/>
</dbReference>